<dbReference type="AlphaFoldDB" id="A0AA88A854"/>
<feature type="domain" description="Kinesin motor" evidence="10">
    <location>
        <begin position="3"/>
        <end position="332"/>
    </location>
</feature>
<evidence type="ECO:0000259" key="10">
    <source>
        <dbReference type="PROSITE" id="PS50067"/>
    </source>
</evidence>
<accession>A0AA88A854</accession>
<evidence type="ECO:0000256" key="4">
    <source>
        <dbReference type="ARBA" id="ARBA00023054"/>
    </source>
</evidence>
<evidence type="ECO:0000256" key="3">
    <source>
        <dbReference type="ARBA" id="ARBA00022840"/>
    </source>
</evidence>
<dbReference type="PANTHER" id="PTHR47968">
    <property type="entry name" value="CENTROMERE PROTEIN E"/>
    <property type="match status" value="1"/>
</dbReference>
<keyword evidence="1 8" id="KW-0493">Microtubule</keyword>
<dbReference type="PROSITE" id="PS50067">
    <property type="entry name" value="KINESIN_MOTOR_2"/>
    <property type="match status" value="1"/>
</dbReference>
<dbReference type="Proteomes" id="UP001187192">
    <property type="component" value="Unassembled WGS sequence"/>
</dbReference>
<gene>
    <name evidence="11" type="ORF">TIFTF001_017493</name>
</gene>
<dbReference type="GO" id="GO:0007018">
    <property type="term" value="P:microtubule-based movement"/>
    <property type="evidence" value="ECO:0007669"/>
    <property type="project" value="InterPro"/>
</dbReference>
<evidence type="ECO:0000256" key="6">
    <source>
        <dbReference type="ARBA" id="ARBA00061495"/>
    </source>
</evidence>
<evidence type="ECO:0000256" key="1">
    <source>
        <dbReference type="ARBA" id="ARBA00022701"/>
    </source>
</evidence>
<name>A0AA88A854_FICCA</name>
<keyword evidence="2 7" id="KW-0547">Nucleotide-binding</keyword>
<evidence type="ECO:0000256" key="5">
    <source>
        <dbReference type="ARBA" id="ARBA00023175"/>
    </source>
</evidence>
<feature type="binding site" evidence="7">
    <location>
        <begin position="86"/>
        <end position="93"/>
    </location>
    <ligand>
        <name>ATP</name>
        <dbReference type="ChEBI" id="CHEBI:30616"/>
    </ligand>
</feature>
<dbReference type="EMBL" id="BTGU01000028">
    <property type="protein sequence ID" value="GMN48317.1"/>
    <property type="molecule type" value="Genomic_DNA"/>
</dbReference>
<dbReference type="InterPro" id="IPR027417">
    <property type="entry name" value="P-loop_NTPase"/>
</dbReference>
<dbReference type="PANTHER" id="PTHR47968:SF17">
    <property type="entry name" value="KINESIN-LIKE PROTEIN"/>
    <property type="match status" value="1"/>
</dbReference>
<dbReference type="InterPro" id="IPR019821">
    <property type="entry name" value="Kinesin_motor_CS"/>
</dbReference>
<dbReference type="GO" id="GO:0005524">
    <property type="term" value="F:ATP binding"/>
    <property type="evidence" value="ECO:0007669"/>
    <property type="project" value="UniProtKB-UniRule"/>
</dbReference>
<dbReference type="GO" id="GO:0008017">
    <property type="term" value="F:microtubule binding"/>
    <property type="evidence" value="ECO:0007669"/>
    <property type="project" value="InterPro"/>
</dbReference>
<dbReference type="Pfam" id="PF00225">
    <property type="entry name" value="Kinesin"/>
    <property type="match status" value="1"/>
</dbReference>
<evidence type="ECO:0000256" key="9">
    <source>
        <dbReference type="SAM" id="Coils"/>
    </source>
</evidence>
<dbReference type="Gene3D" id="3.40.850.10">
    <property type="entry name" value="Kinesin motor domain"/>
    <property type="match status" value="1"/>
</dbReference>
<sequence length="665" mass="73932">MSHMKVCVRFRPLSSRERRDYGDSVCVQCVDSETFNLKDEKDEIFTFSFDKVFYENSEQASVFEFLALPIVRDAVNGINGTIITYGQTGAGKTYSMEGPGILECDELKKGLLPRVVDGIFECIKSSEEATKYSVKLSMVEIYMERVRDLFDLTKDNIQIKENKAHGIILHGVTDISIADPAEALRSLASGIANRVVGETRMVLSSSCCVKLLDRFYWATETLDRAKTGKLLLVDLAGSEKAEKTGAEGSVLEQAKTINKSLSALGNVINALTCGSLGKSKHIPYRDSKVTRILQDALGGKSQIALLCCCSSSPSNASETLSTLRASHVKVSMPVKCIKDEAAKKWGGVPSPTKDGSMERILNKLRERLDNETVDLLEELFIVEKVFFNLNSEEDSKAAYEDCVLKKISSLQQAEEELALEVEELKMENKILKDRISAPKKSRALFKLGETSGHLAPISLVKGNEDKSAKRYGRVLSPTKDESRNKIILNELGERLNVEDVEFLEELFVQEGILLDPNSEGYKSGSLELVSAYGDDVTLRTIQLLQHSGEELELEAEKLWIANKALRDGIVAAKRSDALRNEARENSIFGLPKGELPSVPVSSFQRDSIQHSCLCFWPSFVDLQSSPLHMKFHSPSHSSELVSRVFHQFLATFIFNPIHRLHALYA</sequence>
<dbReference type="InterPro" id="IPR036961">
    <property type="entry name" value="Kinesin_motor_dom_sf"/>
</dbReference>
<dbReference type="SUPFAM" id="SSF52540">
    <property type="entry name" value="P-loop containing nucleoside triphosphate hydrolases"/>
    <property type="match status" value="1"/>
</dbReference>
<dbReference type="InterPro" id="IPR001752">
    <property type="entry name" value="Kinesin_motor_dom"/>
</dbReference>
<evidence type="ECO:0000313" key="11">
    <source>
        <dbReference type="EMBL" id="GMN48317.1"/>
    </source>
</evidence>
<evidence type="ECO:0000256" key="8">
    <source>
        <dbReference type="RuleBase" id="RU000394"/>
    </source>
</evidence>
<keyword evidence="12" id="KW-1185">Reference proteome</keyword>
<keyword evidence="3 7" id="KW-0067">ATP-binding</keyword>
<evidence type="ECO:0000256" key="7">
    <source>
        <dbReference type="PROSITE-ProRule" id="PRU00283"/>
    </source>
</evidence>
<dbReference type="GO" id="GO:0005874">
    <property type="term" value="C:microtubule"/>
    <property type="evidence" value="ECO:0007669"/>
    <property type="project" value="UniProtKB-KW"/>
</dbReference>
<dbReference type="PRINTS" id="PR00380">
    <property type="entry name" value="KINESINHEAVY"/>
</dbReference>
<dbReference type="InterPro" id="IPR027640">
    <property type="entry name" value="Kinesin-like_fam"/>
</dbReference>
<feature type="coiled-coil region" evidence="9">
    <location>
        <begin position="407"/>
        <end position="434"/>
    </location>
</feature>
<reference evidence="11" key="1">
    <citation type="submission" date="2023-07" db="EMBL/GenBank/DDBJ databases">
        <title>draft genome sequence of fig (Ficus carica).</title>
        <authorList>
            <person name="Takahashi T."/>
            <person name="Nishimura K."/>
        </authorList>
    </citation>
    <scope>NUCLEOTIDE SEQUENCE</scope>
</reference>
<organism evidence="11 12">
    <name type="scientific">Ficus carica</name>
    <name type="common">Common fig</name>
    <dbReference type="NCBI Taxonomy" id="3494"/>
    <lineage>
        <taxon>Eukaryota</taxon>
        <taxon>Viridiplantae</taxon>
        <taxon>Streptophyta</taxon>
        <taxon>Embryophyta</taxon>
        <taxon>Tracheophyta</taxon>
        <taxon>Spermatophyta</taxon>
        <taxon>Magnoliopsida</taxon>
        <taxon>eudicotyledons</taxon>
        <taxon>Gunneridae</taxon>
        <taxon>Pentapetalae</taxon>
        <taxon>rosids</taxon>
        <taxon>fabids</taxon>
        <taxon>Rosales</taxon>
        <taxon>Moraceae</taxon>
        <taxon>Ficeae</taxon>
        <taxon>Ficus</taxon>
    </lineage>
</organism>
<comment type="caution">
    <text evidence="11">The sequence shown here is derived from an EMBL/GenBank/DDBJ whole genome shotgun (WGS) entry which is preliminary data.</text>
</comment>
<keyword evidence="4 9" id="KW-0175">Coiled coil</keyword>
<evidence type="ECO:0000313" key="12">
    <source>
        <dbReference type="Proteomes" id="UP001187192"/>
    </source>
</evidence>
<protein>
    <recommendedName>
        <fullName evidence="8">Kinesin-like protein</fullName>
    </recommendedName>
</protein>
<dbReference type="FunFam" id="3.40.850.10:FF:000114">
    <property type="entry name" value="Kinesin-like protein"/>
    <property type="match status" value="1"/>
</dbReference>
<keyword evidence="5 7" id="KW-0505">Motor protein</keyword>
<dbReference type="SMART" id="SM00129">
    <property type="entry name" value="KISc"/>
    <property type="match status" value="1"/>
</dbReference>
<comment type="similarity">
    <text evidence="6">Belongs to the TRAFAC class myosin-kinesin ATPase superfamily. Kinesin family. KIN-1 subfamily.</text>
</comment>
<proteinExistence type="inferred from homology"/>
<dbReference type="GO" id="GO:0003777">
    <property type="term" value="F:microtubule motor activity"/>
    <property type="evidence" value="ECO:0007669"/>
    <property type="project" value="InterPro"/>
</dbReference>
<dbReference type="PROSITE" id="PS00411">
    <property type="entry name" value="KINESIN_MOTOR_1"/>
    <property type="match status" value="1"/>
</dbReference>
<evidence type="ECO:0000256" key="2">
    <source>
        <dbReference type="ARBA" id="ARBA00022741"/>
    </source>
</evidence>